<evidence type="ECO:0000259" key="6">
    <source>
        <dbReference type="Pfam" id="PF00669"/>
    </source>
</evidence>
<organism evidence="7 8">
    <name type="scientific">Cedecea neteri</name>
    <dbReference type="NCBI Taxonomy" id="158822"/>
    <lineage>
        <taxon>Bacteria</taxon>
        <taxon>Pseudomonadati</taxon>
        <taxon>Pseudomonadota</taxon>
        <taxon>Gammaproteobacteria</taxon>
        <taxon>Enterobacterales</taxon>
        <taxon>Enterobacteriaceae</taxon>
        <taxon>Cedecea</taxon>
    </lineage>
</organism>
<keyword evidence="7" id="KW-0282">Flagellum</keyword>
<evidence type="ECO:0000313" key="8">
    <source>
        <dbReference type="Proteomes" id="UP000029481"/>
    </source>
</evidence>
<evidence type="ECO:0000256" key="2">
    <source>
        <dbReference type="ARBA" id="ARBA00004613"/>
    </source>
</evidence>
<dbReference type="RefSeq" id="WP_038473665.1">
    <property type="nucleotide sequence ID" value="NZ_CP009451.1"/>
</dbReference>
<dbReference type="Pfam" id="PF00669">
    <property type="entry name" value="Flagellin_N"/>
    <property type="match status" value="1"/>
</dbReference>
<dbReference type="GO" id="GO:0005198">
    <property type="term" value="F:structural molecule activity"/>
    <property type="evidence" value="ECO:0007669"/>
    <property type="project" value="InterPro"/>
</dbReference>
<name>A0A089Q081_9ENTR</name>
<proteinExistence type="inferred from homology"/>
<dbReference type="OrthoDB" id="9768249at2"/>
<keyword evidence="7" id="KW-0966">Cell projection</keyword>
<dbReference type="InterPro" id="IPR001029">
    <property type="entry name" value="Flagellin_N"/>
</dbReference>
<dbReference type="NCBIfam" id="TIGR02550">
    <property type="entry name" value="flagell_flgL"/>
    <property type="match status" value="1"/>
</dbReference>
<gene>
    <name evidence="7" type="primary">flgL</name>
    <name evidence="7" type="ORF">JT31_04365</name>
</gene>
<protein>
    <submittedName>
        <fullName evidence="7">Flagellar hook protein FlgL</fullName>
    </submittedName>
</protein>
<sequence length="322" mass="34472">MRISTQMLYDQNMRGISDSQSLWLSYGEQMSTGNRVNRPSDDPIAASQAVVLSQAQSMNDQYKLARTFATQKVSLEESVLQQTVSSIQSAQEKIVYAANSGTLSDDDRASLATDLEGIRNQILNLANSTDGNGRYIFAGYKTEAAPFAGAAGSVTYNGGTIPITQQVDSARTMTIGHTGDEVFNHISSNATPEPDGSPSETNIFNMLDSAIKALKTPTAGLDDAGKKALDAVVAKTNRGLGNALSNVSTVRAELGTQLNELSKLDDLGSERALAQTDQMSQLVGADWTATVSNYVQQQAALQASYKVFTDMQGMSLFQLNSR</sequence>
<dbReference type="GO" id="GO:0009424">
    <property type="term" value="C:bacterial-type flagellum hook"/>
    <property type="evidence" value="ECO:0007669"/>
    <property type="project" value="InterPro"/>
</dbReference>
<keyword evidence="7" id="KW-0969">Cilium</keyword>
<dbReference type="GO" id="GO:0071973">
    <property type="term" value="P:bacterial-type flagellum-dependent cell motility"/>
    <property type="evidence" value="ECO:0007669"/>
    <property type="project" value="InterPro"/>
</dbReference>
<keyword evidence="8" id="KW-1185">Reference proteome</keyword>
<dbReference type="KEGG" id="cnt:JT31_04365"/>
<evidence type="ECO:0000256" key="4">
    <source>
        <dbReference type="ARBA" id="ARBA00022525"/>
    </source>
</evidence>
<evidence type="ECO:0000256" key="3">
    <source>
        <dbReference type="ARBA" id="ARBA00005709"/>
    </source>
</evidence>
<evidence type="ECO:0000256" key="1">
    <source>
        <dbReference type="ARBA" id="ARBA00004365"/>
    </source>
</evidence>
<evidence type="ECO:0000256" key="5">
    <source>
        <dbReference type="ARBA" id="ARBA00023143"/>
    </source>
</evidence>
<dbReference type="GO" id="GO:0005576">
    <property type="term" value="C:extracellular region"/>
    <property type="evidence" value="ECO:0007669"/>
    <property type="project" value="UniProtKB-SubCell"/>
</dbReference>
<dbReference type="SUPFAM" id="SSF64518">
    <property type="entry name" value="Phase 1 flagellin"/>
    <property type="match status" value="1"/>
</dbReference>
<keyword evidence="4" id="KW-0964">Secreted</keyword>
<dbReference type="EMBL" id="CP009451">
    <property type="protein sequence ID" value="AIR03869.1"/>
    <property type="molecule type" value="Genomic_DNA"/>
</dbReference>
<dbReference type="InterPro" id="IPR013384">
    <property type="entry name" value="Flagell_FlgL"/>
</dbReference>
<dbReference type="InterPro" id="IPR001492">
    <property type="entry name" value="Flagellin"/>
</dbReference>
<dbReference type="AlphaFoldDB" id="A0A089Q081"/>
<dbReference type="PANTHER" id="PTHR42792">
    <property type="entry name" value="FLAGELLIN"/>
    <property type="match status" value="1"/>
</dbReference>
<dbReference type="PANTHER" id="PTHR42792:SF1">
    <property type="entry name" value="FLAGELLAR HOOK-ASSOCIATED PROTEIN 3"/>
    <property type="match status" value="1"/>
</dbReference>
<comment type="similarity">
    <text evidence="3">Belongs to the bacterial flagellin family.</text>
</comment>
<accession>A0A089Q081</accession>
<comment type="subcellular location">
    <subcellularLocation>
        <location evidence="1">Bacterial flagellum</location>
    </subcellularLocation>
    <subcellularLocation>
        <location evidence="2">Secreted</location>
    </subcellularLocation>
</comment>
<dbReference type="Gene3D" id="1.20.1330.10">
    <property type="entry name" value="f41 fragment of flagellin, N-terminal domain"/>
    <property type="match status" value="1"/>
</dbReference>
<evidence type="ECO:0000313" key="7">
    <source>
        <dbReference type="EMBL" id="AIR03869.1"/>
    </source>
</evidence>
<feature type="domain" description="Flagellin N-terminal" evidence="6">
    <location>
        <begin position="3"/>
        <end position="142"/>
    </location>
</feature>
<reference evidence="7 8" key="1">
    <citation type="submission" date="2014-09" db="EMBL/GenBank/DDBJ databases">
        <title>Cedecea neteri SSMD04 Genome Sequencing.</title>
        <authorList>
            <person name="Tan J.-Y."/>
        </authorList>
    </citation>
    <scope>NUCLEOTIDE SEQUENCE [LARGE SCALE GENOMIC DNA]</scope>
    <source>
        <strain evidence="7 8">SSMD04</strain>
    </source>
</reference>
<dbReference type="Proteomes" id="UP000029481">
    <property type="component" value="Chromosome"/>
</dbReference>
<keyword evidence="5" id="KW-0975">Bacterial flagellum</keyword>